<dbReference type="OrthoDB" id="7875742at2"/>
<dbReference type="AlphaFoldDB" id="A0A1M6FYM6"/>
<evidence type="ECO:0000313" key="3">
    <source>
        <dbReference type="Proteomes" id="UP000184292"/>
    </source>
</evidence>
<accession>A0A1M6FYM6</accession>
<keyword evidence="3" id="KW-1185">Reference proteome</keyword>
<evidence type="ECO:0008006" key="4">
    <source>
        <dbReference type="Google" id="ProtNLM"/>
    </source>
</evidence>
<proteinExistence type="predicted"/>
<dbReference type="STRING" id="1447782.SAMN05444417_2574"/>
<gene>
    <name evidence="2" type="ORF">SAMN05444417_2574</name>
</gene>
<dbReference type="Proteomes" id="UP000184292">
    <property type="component" value="Unassembled WGS sequence"/>
</dbReference>
<dbReference type="EMBL" id="FQYO01000004">
    <property type="protein sequence ID" value="SHJ02770.1"/>
    <property type="molecule type" value="Genomic_DNA"/>
</dbReference>
<protein>
    <recommendedName>
        <fullName evidence="4">Aspartate carbamoyltransferase catalytic subunit</fullName>
    </recommendedName>
</protein>
<sequence>MTEMHIPPHERGQVRVFDVDLPPGEAKRFAEAAPGSVAQALGVPGLSARHVEVFDLSDLRGLGLRGYLHSGQGVAHEALEPDAALLDGLEGHVALVMSGAFEGRGTAVVVRPPLRWVGTWTEAEAETPGIVLDSGSAKGPADMAEAGAPVRGPRSRGALVVTLALLLLAVVLFLWLAG</sequence>
<evidence type="ECO:0000256" key="1">
    <source>
        <dbReference type="SAM" id="Phobius"/>
    </source>
</evidence>
<keyword evidence="1" id="KW-1133">Transmembrane helix</keyword>
<reference evidence="2 3" key="1">
    <citation type="submission" date="2016-11" db="EMBL/GenBank/DDBJ databases">
        <authorList>
            <person name="Jaros S."/>
            <person name="Januszkiewicz K."/>
            <person name="Wedrychowicz H."/>
        </authorList>
    </citation>
    <scope>NUCLEOTIDE SEQUENCE [LARGE SCALE GENOMIC DNA]</scope>
    <source>
        <strain evidence="2 3">DSM 100565</strain>
    </source>
</reference>
<keyword evidence="1" id="KW-0812">Transmembrane</keyword>
<organism evidence="2 3">
    <name type="scientific">Wenxinia saemankumensis</name>
    <dbReference type="NCBI Taxonomy" id="1447782"/>
    <lineage>
        <taxon>Bacteria</taxon>
        <taxon>Pseudomonadati</taxon>
        <taxon>Pseudomonadota</taxon>
        <taxon>Alphaproteobacteria</taxon>
        <taxon>Rhodobacterales</taxon>
        <taxon>Roseobacteraceae</taxon>
        <taxon>Wenxinia</taxon>
    </lineage>
</organism>
<feature type="transmembrane region" description="Helical" evidence="1">
    <location>
        <begin position="158"/>
        <end position="177"/>
    </location>
</feature>
<name>A0A1M6FYM6_9RHOB</name>
<dbReference type="RefSeq" id="WP_073331178.1">
    <property type="nucleotide sequence ID" value="NZ_FQYO01000004.1"/>
</dbReference>
<keyword evidence="1" id="KW-0472">Membrane</keyword>
<evidence type="ECO:0000313" key="2">
    <source>
        <dbReference type="EMBL" id="SHJ02770.1"/>
    </source>
</evidence>